<dbReference type="Gene3D" id="1.10.510.10">
    <property type="entry name" value="Transferase(Phosphotransferase) domain 1"/>
    <property type="match status" value="2"/>
</dbReference>
<dbReference type="FunFam" id="3.30.430.20:FF:000002">
    <property type="entry name" value="Cysteine-rich receptor-like protein kinase 10"/>
    <property type="match status" value="2"/>
</dbReference>
<keyword evidence="6 20" id="KW-0812">Transmembrane</keyword>
<dbReference type="GO" id="GO:0006979">
    <property type="term" value="P:response to oxidative stress"/>
    <property type="evidence" value="ECO:0007669"/>
    <property type="project" value="UniProtKB-ARBA"/>
</dbReference>
<dbReference type="GO" id="GO:0005886">
    <property type="term" value="C:plasma membrane"/>
    <property type="evidence" value="ECO:0007669"/>
    <property type="project" value="TreeGrafter"/>
</dbReference>
<dbReference type="FunFam" id="1.10.510.10:FF:001023">
    <property type="entry name" value="Os07g0541700 protein"/>
    <property type="match status" value="1"/>
</dbReference>
<dbReference type="GO" id="GO:0004674">
    <property type="term" value="F:protein serine/threonine kinase activity"/>
    <property type="evidence" value="ECO:0007669"/>
    <property type="project" value="UniProtKB-KW"/>
</dbReference>
<dbReference type="InterPro" id="IPR000719">
    <property type="entry name" value="Prot_kinase_dom"/>
</dbReference>
<dbReference type="InterPro" id="IPR008271">
    <property type="entry name" value="Ser/Thr_kinase_AS"/>
</dbReference>
<keyword evidence="7" id="KW-0732">Signal</keyword>
<reference evidence="23" key="1">
    <citation type="journal article" date="2019" name="Science">
        <title>Mutation of a bHLH transcription factor allowed almond domestication.</title>
        <authorList>
            <person name="Sanchez-Perez R."/>
            <person name="Pavan S."/>
            <person name="Mazzeo R."/>
            <person name="Moldovan C."/>
            <person name="Aiese Cigliano R."/>
            <person name="Del Cueto J."/>
            <person name="Ricciardi F."/>
            <person name="Lotti C."/>
            <person name="Ricciardi L."/>
            <person name="Dicenta F."/>
            <person name="Lopez-Marques R.L."/>
            <person name="Lindberg Moller B."/>
        </authorList>
    </citation>
    <scope>NUCLEOTIDE SEQUENCE</scope>
</reference>
<dbReference type="Gene3D" id="3.30.430.20">
    <property type="entry name" value="Gnk2 domain, C-X8-C-X2-C motif"/>
    <property type="match status" value="4"/>
</dbReference>
<evidence type="ECO:0000256" key="2">
    <source>
        <dbReference type="ARBA" id="ARBA00012513"/>
    </source>
</evidence>
<evidence type="ECO:0000256" key="5">
    <source>
        <dbReference type="ARBA" id="ARBA00022679"/>
    </source>
</evidence>
<dbReference type="GO" id="GO:0005524">
    <property type="term" value="F:ATP binding"/>
    <property type="evidence" value="ECO:0007669"/>
    <property type="project" value="UniProtKB-UniRule"/>
</dbReference>
<feature type="binding site" evidence="18">
    <location>
        <position position="1135"/>
    </location>
    <ligand>
        <name>ATP</name>
        <dbReference type="ChEBI" id="CHEBI:30616"/>
    </ligand>
</feature>
<dbReference type="InterPro" id="IPR002902">
    <property type="entry name" value="GNK2"/>
</dbReference>
<comment type="catalytic activity">
    <reaction evidence="17">
        <text>L-seryl-[protein] + ATP = O-phospho-L-seryl-[protein] + ADP + H(+)</text>
        <dbReference type="Rhea" id="RHEA:17989"/>
        <dbReference type="Rhea" id="RHEA-COMP:9863"/>
        <dbReference type="Rhea" id="RHEA-COMP:11604"/>
        <dbReference type="ChEBI" id="CHEBI:15378"/>
        <dbReference type="ChEBI" id="CHEBI:29999"/>
        <dbReference type="ChEBI" id="CHEBI:30616"/>
        <dbReference type="ChEBI" id="CHEBI:83421"/>
        <dbReference type="ChEBI" id="CHEBI:456216"/>
        <dbReference type="EC" id="2.7.11.1"/>
    </reaction>
</comment>
<dbReference type="InterPro" id="IPR011009">
    <property type="entry name" value="Kinase-like_dom_sf"/>
</dbReference>
<keyword evidence="14" id="KW-0675">Receptor</keyword>
<keyword evidence="4" id="KW-0597">Phosphoprotein</keyword>
<organism evidence="23">
    <name type="scientific">Prunus dulcis</name>
    <name type="common">Almond</name>
    <name type="synonym">Amygdalus dulcis</name>
    <dbReference type="NCBI Taxonomy" id="3755"/>
    <lineage>
        <taxon>Eukaryota</taxon>
        <taxon>Viridiplantae</taxon>
        <taxon>Streptophyta</taxon>
        <taxon>Embryophyta</taxon>
        <taxon>Tracheophyta</taxon>
        <taxon>Spermatophyta</taxon>
        <taxon>Magnoliopsida</taxon>
        <taxon>eudicotyledons</taxon>
        <taxon>Gunneridae</taxon>
        <taxon>Pentapetalae</taxon>
        <taxon>rosids</taxon>
        <taxon>fabids</taxon>
        <taxon>Rosales</taxon>
        <taxon>Rosaceae</taxon>
        <taxon>Amygdaloideae</taxon>
        <taxon>Amygdaleae</taxon>
        <taxon>Prunus</taxon>
    </lineage>
</organism>
<evidence type="ECO:0000256" key="9">
    <source>
        <dbReference type="ARBA" id="ARBA00022741"/>
    </source>
</evidence>
<dbReference type="FunFam" id="3.30.200.20:FF:000142">
    <property type="entry name" value="Cysteine-rich receptor-like protein kinase 10"/>
    <property type="match status" value="1"/>
</dbReference>
<evidence type="ECO:0000256" key="3">
    <source>
        <dbReference type="ARBA" id="ARBA00022527"/>
    </source>
</evidence>
<dbReference type="PROSITE" id="PS00108">
    <property type="entry name" value="PROTEIN_KINASE_ST"/>
    <property type="match status" value="2"/>
</dbReference>
<dbReference type="InterPro" id="IPR017441">
    <property type="entry name" value="Protein_kinase_ATP_BS"/>
</dbReference>
<evidence type="ECO:0000256" key="11">
    <source>
        <dbReference type="ARBA" id="ARBA00022840"/>
    </source>
</evidence>
<dbReference type="SUPFAM" id="SSF56112">
    <property type="entry name" value="Protein kinase-like (PK-like)"/>
    <property type="match status" value="2"/>
</dbReference>
<evidence type="ECO:0000256" key="6">
    <source>
        <dbReference type="ARBA" id="ARBA00022692"/>
    </source>
</evidence>
<dbReference type="PROSITE" id="PS00107">
    <property type="entry name" value="PROTEIN_KINASE_ATP"/>
    <property type="match status" value="1"/>
</dbReference>
<feature type="compositionally biased region" description="Pro residues" evidence="19">
    <location>
        <begin position="1020"/>
        <end position="1042"/>
    </location>
</feature>
<keyword evidence="3" id="KW-0723">Serine/threonine-protein kinase</keyword>
<feature type="non-terminal residue" evidence="23">
    <location>
        <position position="1433"/>
    </location>
</feature>
<feature type="domain" description="Protein kinase" evidence="21">
    <location>
        <begin position="1107"/>
        <end position="1403"/>
    </location>
</feature>
<feature type="domain" description="Protein kinase" evidence="21">
    <location>
        <begin position="415"/>
        <end position="728"/>
    </location>
</feature>
<evidence type="ECO:0000256" key="19">
    <source>
        <dbReference type="SAM" id="MobiDB-lite"/>
    </source>
</evidence>
<feature type="domain" description="Gnk2-homologous" evidence="22">
    <location>
        <begin position="251"/>
        <end position="360"/>
    </location>
</feature>
<evidence type="ECO:0000256" key="14">
    <source>
        <dbReference type="ARBA" id="ARBA00023170"/>
    </source>
</evidence>
<evidence type="ECO:0000256" key="17">
    <source>
        <dbReference type="ARBA" id="ARBA00048679"/>
    </source>
</evidence>
<feature type="domain" description="Gnk2-homologous" evidence="22">
    <location>
        <begin position="904"/>
        <end position="1012"/>
    </location>
</feature>
<evidence type="ECO:0000259" key="21">
    <source>
        <dbReference type="PROSITE" id="PS50011"/>
    </source>
</evidence>
<evidence type="ECO:0000256" key="10">
    <source>
        <dbReference type="ARBA" id="ARBA00022777"/>
    </source>
</evidence>
<feature type="transmembrane region" description="Helical" evidence="20">
    <location>
        <begin position="113"/>
        <end position="131"/>
    </location>
</feature>
<evidence type="ECO:0000256" key="8">
    <source>
        <dbReference type="ARBA" id="ARBA00022737"/>
    </source>
</evidence>
<keyword evidence="15" id="KW-0325">Glycoprotein</keyword>
<evidence type="ECO:0000256" key="20">
    <source>
        <dbReference type="SAM" id="Phobius"/>
    </source>
</evidence>
<dbReference type="PROSITE" id="PS50011">
    <property type="entry name" value="PROTEIN_KINASE_DOM"/>
    <property type="match status" value="2"/>
</dbReference>
<evidence type="ECO:0000256" key="12">
    <source>
        <dbReference type="ARBA" id="ARBA00022989"/>
    </source>
</evidence>
<keyword evidence="8" id="KW-0677">Repeat</keyword>
<name>A0A4Y1RN14_PRUDU</name>
<dbReference type="PANTHER" id="PTHR27002">
    <property type="entry name" value="RECEPTOR-LIKE SERINE/THREONINE-PROTEIN KINASE SD1-8"/>
    <property type="match status" value="1"/>
</dbReference>
<keyword evidence="13 20" id="KW-0472">Membrane</keyword>
<evidence type="ECO:0000256" key="7">
    <source>
        <dbReference type="ARBA" id="ARBA00022729"/>
    </source>
</evidence>
<feature type="region of interest" description="Disordered" evidence="19">
    <location>
        <begin position="1020"/>
        <end position="1051"/>
    </location>
</feature>
<keyword evidence="10 23" id="KW-0418">Kinase</keyword>
<evidence type="ECO:0000259" key="22">
    <source>
        <dbReference type="PROSITE" id="PS51473"/>
    </source>
</evidence>
<evidence type="ECO:0000256" key="15">
    <source>
        <dbReference type="ARBA" id="ARBA00023180"/>
    </source>
</evidence>
<gene>
    <name evidence="23" type="ORF">Prudu_017159</name>
</gene>
<sequence>MKDLVKQGILTLEKLEGRAASNLIDPTLRTGSRSEIMRLHPHWIIMCSRNVADKPTMASVIVMLNSYSLSLPVSSQPAFFMHSTVEFDMSLGSEGNSRATGLRVKNRMAPLMFSLRFLFFLSPVLFLMISAQSLAQPPDFLGQWCYNANVSFTPNSTYQTNLNTLLSSLSSPSNDGNGYGFYNSSYGENPDQVHAIGLCRGDVTGDICRDCLSNSTQKAPTGLSQSKGSFSVYRQCMLHYANRFIYGAMETLPAFWLLNLENVSSSDVDGFFQELRTLLEDLSRQAAGNGSLRKFAVGTATAPNFQTIYGLAQCTPDLTEQVCSDCLLGALGDIPECCQGKQGGRIFKPSCNVGYEIYRFYDPTTSKEDATLVNELNHIIPFDRGKPSSDDTDEIGSTEFLQFDLATIRVSTDDFSEENKLGQGGFGSVYRASQWRTYSSKKALYKFGQGDLEFKNEVLLVAKLQHRNLVRLLGFCLEESERLLVYEYVPNASLDHIIFGMSGIMHCFRLTMNVYYKIPIVKHVCKPTLPNKACTTRLGEALQNHSRHARGLLYLHEDSRLKIIHRDLKASNILIDAEMNPKFQILAWQGCSCLIKRKAILVGLLGPCKNMHLTACGLMSVMSTISFPYVLVNADILFVDMQWVYGSRSVDKKIVASAWRKCGGSSKLRLEKLEGRTASNLIDPTLKTGSRNEIMRCIHIGLLCVQENVADRPTMASVILMMNSYSFTLPVPSQPAFYLHKALDSTCRYDLNIIQGQQGMEKLKGRDNFKSNRSHLEDWFKKFLFFLSPVLFLMISTESQSPYCYNDKGNYTTKSTYQTNLNTLLSSLSSPPTTVMATASTTHPKVYAIGLCRGDVTGNPCRYCLSNATQILTQSCPNQKQAFVVFDHCTLRYASRSIYGAMETFPPFRWYNVQNVSYDVDGFFQEQRTLLDDLRGQAAGNGSLRKFAAGTATAPNFQTIYGLAQCTPDLTEQDCRDCLGSSLADIPECCQGKVGARISKPSCDVRYEIYPYVDPETVPPLPSSLPPLSSPPPPPLSSPAPPSTSTGGSKSNRSQIVIIIVVPIVVSVSKEDKKNLKLGSSDDTDEIGSAESLQFDLATIRVSTDDFSEANKLGQGGFGSVYRGRLLNGKDIAVKRLSTNSGQGDLEFKNEVLLVAKLQHRNLVRLLGFCLEGSERLLVYEFVPNASLDHIIFDPTKRAQLDWVRRYKIIVGTARGLLYLHEDSRLKIIHRDLKASNILIDAEMNPKISDFGMARLFVPDQTQGNTSRIVGTFGYMAPEYAMHGHFSVKSDVYSFGVLVLEIVSGQKNSGFQHGENAEDLLSFVMQRIKERKLISDQIHKSLQAWRSWREGTASNLIDPTLKTGSRNEIMRCIHIGLLCVQENVADRPPMASVILMMNSYSFTLPVPSQPAFYLHKALDSTCHYNLNIIQGQQ</sequence>
<keyword evidence="9 18" id="KW-0547">Nucleotide-binding</keyword>
<keyword evidence="23" id="KW-0430">Lectin</keyword>
<keyword evidence="12 20" id="KW-1133">Transmembrane helix</keyword>
<comment type="subcellular location">
    <subcellularLocation>
        <location evidence="1">Membrane</location>
        <topology evidence="1">Single-pass membrane protein</topology>
    </subcellularLocation>
</comment>
<dbReference type="Pfam" id="PF00069">
    <property type="entry name" value="Pkinase"/>
    <property type="match status" value="1"/>
</dbReference>
<dbReference type="PANTHER" id="PTHR27002:SF1073">
    <property type="entry name" value="CYSTEINE-RICH RECEPTOR-LIKE PROTEIN KINASE 29"/>
    <property type="match status" value="1"/>
</dbReference>
<comment type="catalytic activity">
    <reaction evidence="16">
        <text>L-threonyl-[protein] + ATP = O-phospho-L-threonyl-[protein] + ADP + H(+)</text>
        <dbReference type="Rhea" id="RHEA:46608"/>
        <dbReference type="Rhea" id="RHEA-COMP:11060"/>
        <dbReference type="Rhea" id="RHEA-COMP:11605"/>
        <dbReference type="ChEBI" id="CHEBI:15378"/>
        <dbReference type="ChEBI" id="CHEBI:30013"/>
        <dbReference type="ChEBI" id="CHEBI:30616"/>
        <dbReference type="ChEBI" id="CHEBI:61977"/>
        <dbReference type="ChEBI" id="CHEBI:456216"/>
        <dbReference type="EC" id="2.7.11.1"/>
    </reaction>
</comment>
<keyword evidence="5" id="KW-0808">Transferase</keyword>
<dbReference type="Pfam" id="PF01657">
    <property type="entry name" value="Stress-antifung"/>
    <property type="match status" value="4"/>
</dbReference>
<dbReference type="FunFam" id="1.10.510.10:FF:000129">
    <property type="entry name" value="cysteine-rich receptor-like protein kinase 10"/>
    <property type="match status" value="1"/>
</dbReference>
<evidence type="ECO:0000256" key="4">
    <source>
        <dbReference type="ARBA" id="ARBA00022553"/>
    </source>
</evidence>
<feature type="domain" description="Gnk2-homologous" evidence="22">
    <location>
        <begin position="140"/>
        <end position="245"/>
    </location>
</feature>
<dbReference type="FunFam" id="3.30.430.20:FF:000003">
    <property type="entry name" value="Cysteine-rich RLK (RECEPTOR-like protein kinase) 10"/>
    <property type="match status" value="1"/>
</dbReference>
<feature type="domain" description="Gnk2-homologous" evidence="22">
    <location>
        <begin position="799"/>
        <end position="898"/>
    </location>
</feature>
<dbReference type="InterPro" id="IPR001245">
    <property type="entry name" value="Ser-Thr/Tyr_kinase_cat_dom"/>
</dbReference>
<dbReference type="Gene3D" id="3.30.200.20">
    <property type="entry name" value="Phosphorylase Kinase, domain 1"/>
    <property type="match status" value="2"/>
</dbReference>
<evidence type="ECO:0000256" key="16">
    <source>
        <dbReference type="ARBA" id="ARBA00047899"/>
    </source>
</evidence>
<accession>A0A4Y1RN14</accession>
<dbReference type="PROSITE" id="PS51473">
    <property type="entry name" value="GNK2"/>
    <property type="match status" value="4"/>
</dbReference>
<evidence type="ECO:0000256" key="13">
    <source>
        <dbReference type="ARBA" id="ARBA00023136"/>
    </source>
</evidence>
<keyword evidence="11 18" id="KW-0067">ATP-binding</keyword>
<evidence type="ECO:0000256" key="18">
    <source>
        <dbReference type="PROSITE-ProRule" id="PRU10141"/>
    </source>
</evidence>
<dbReference type="GO" id="GO:0030246">
    <property type="term" value="F:carbohydrate binding"/>
    <property type="evidence" value="ECO:0007669"/>
    <property type="project" value="UniProtKB-KW"/>
</dbReference>
<proteinExistence type="predicted"/>
<evidence type="ECO:0000256" key="1">
    <source>
        <dbReference type="ARBA" id="ARBA00004167"/>
    </source>
</evidence>
<evidence type="ECO:0000313" key="23">
    <source>
        <dbReference type="EMBL" id="BBH05694.1"/>
    </source>
</evidence>
<protein>
    <recommendedName>
        <fullName evidence="2">non-specific serine/threonine protein kinase</fullName>
        <ecNumber evidence="2">2.7.11.1</ecNumber>
    </recommendedName>
</protein>
<dbReference type="Pfam" id="PF07714">
    <property type="entry name" value="PK_Tyr_Ser-Thr"/>
    <property type="match status" value="1"/>
</dbReference>
<dbReference type="EMBL" id="AP019302">
    <property type="protein sequence ID" value="BBH05694.1"/>
    <property type="molecule type" value="Genomic_DNA"/>
</dbReference>
<dbReference type="InterPro" id="IPR038408">
    <property type="entry name" value="GNK2_sf"/>
</dbReference>
<dbReference type="SMART" id="SM00220">
    <property type="entry name" value="S_TKc"/>
    <property type="match status" value="1"/>
</dbReference>
<dbReference type="EC" id="2.7.11.1" evidence="2"/>
<dbReference type="CDD" id="cd23509">
    <property type="entry name" value="Gnk2-like"/>
    <property type="match status" value="4"/>
</dbReference>
<dbReference type="CDD" id="cd14066">
    <property type="entry name" value="STKc_IRAK"/>
    <property type="match status" value="1"/>
</dbReference>